<evidence type="ECO:0000313" key="3">
    <source>
        <dbReference type="EMBL" id="PVY38834.1"/>
    </source>
</evidence>
<dbReference type="Gene3D" id="3.90.550.10">
    <property type="entry name" value="Spore Coat Polysaccharide Biosynthesis Protein SpsA, Chain A"/>
    <property type="match status" value="1"/>
</dbReference>
<dbReference type="EMBL" id="QEKH01000024">
    <property type="protein sequence ID" value="PVY38834.1"/>
    <property type="molecule type" value="Genomic_DNA"/>
</dbReference>
<name>A0A2U1AQZ3_9BACT</name>
<dbReference type="GeneID" id="78296235"/>
<evidence type="ECO:0000313" key="4">
    <source>
        <dbReference type="Proteomes" id="UP000245959"/>
    </source>
</evidence>
<keyword evidence="4" id="KW-1185">Reference proteome</keyword>
<reference evidence="2 5" key="2">
    <citation type="submission" date="2020-04" db="EMBL/GenBank/DDBJ databases">
        <authorList>
            <person name="Hitch T.C.A."/>
            <person name="Wylensek D."/>
            <person name="Clavel T."/>
        </authorList>
    </citation>
    <scope>NUCLEOTIDE SEQUENCE [LARGE SCALE GENOMIC DNA]</scope>
    <source>
        <strain evidence="2 5">COR2-253-APC-1A</strain>
    </source>
</reference>
<dbReference type="SUPFAM" id="SSF53448">
    <property type="entry name" value="Nucleotide-diphospho-sugar transferases"/>
    <property type="match status" value="1"/>
</dbReference>
<dbReference type="CDD" id="cd00761">
    <property type="entry name" value="Glyco_tranf_GTA_type"/>
    <property type="match status" value="1"/>
</dbReference>
<organism evidence="3 4">
    <name type="scientific">Victivallis vadensis</name>
    <dbReference type="NCBI Taxonomy" id="172901"/>
    <lineage>
        <taxon>Bacteria</taxon>
        <taxon>Pseudomonadati</taxon>
        <taxon>Lentisphaerota</taxon>
        <taxon>Lentisphaeria</taxon>
        <taxon>Victivallales</taxon>
        <taxon>Victivallaceae</taxon>
        <taxon>Victivallis</taxon>
    </lineage>
</organism>
<dbReference type="PANTHER" id="PTHR43685">
    <property type="entry name" value="GLYCOSYLTRANSFERASE"/>
    <property type="match status" value="1"/>
</dbReference>
<feature type="domain" description="Glycosyltransferase 2-like" evidence="1">
    <location>
        <begin position="10"/>
        <end position="139"/>
    </location>
</feature>
<keyword evidence="3" id="KW-0808">Transferase</keyword>
<accession>A0A2U1AQZ3</accession>
<dbReference type="InterPro" id="IPR029044">
    <property type="entry name" value="Nucleotide-diphossugar_trans"/>
</dbReference>
<dbReference type="PANTHER" id="PTHR43685:SF2">
    <property type="entry name" value="GLYCOSYLTRANSFERASE 2-LIKE DOMAIN-CONTAINING PROTEIN"/>
    <property type="match status" value="1"/>
</dbReference>
<dbReference type="OrthoDB" id="1114838at2"/>
<dbReference type="Pfam" id="PF00535">
    <property type="entry name" value="Glycos_transf_2"/>
    <property type="match status" value="1"/>
</dbReference>
<protein>
    <submittedName>
        <fullName evidence="2">Glycosyltransferase family 2 protein</fullName>
    </submittedName>
    <submittedName>
        <fullName evidence="3">Glycosyltransferase involved in cell wall biosynthesis</fullName>
    </submittedName>
</protein>
<proteinExistence type="predicted"/>
<dbReference type="Proteomes" id="UP000576225">
    <property type="component" value="Unassembled WGS sequence"/>
</dbReference>
<evidence type="ECO:0000313" key="2">
    <source>
        <dbReference type="EMBL" id="NMD88633.1"/>
    </source>
</evidence>
<dbReference type="InterPro" id="IPR050834">
    <property type="entry name" value="Glycosyltransf_2"/>
</dbReference>
<dbReference type="EMBL" id="JABAEW010000052">
    <property type="protein sequence ID" value="NMD88633.1"/>
    <property type="molecule type" value="Genomic_DNA"/>
</dbReference>
<dbReference type="GO" id="GO:0016740">
    <property type="term" value="F:transferase activity"/>
    <property type="evidence" value="ECO:0007669"/>
    <property type="project" value="UniProtKB-KW"/>
</dbReference>
<evidence type="ECO:0000313" key="5">
    <source>
        <dbReference type="Proteomes" id="UP000576225"/>
    </source>
</evidence>
<dbReference type="InterPro" id="IPR001173">
    <property type="entry name" value="Glyco_trans_2-like"/>
</dbReference>
<dbReference type="Proteomes" id="UP000245959">
    <property type="component" value="Unassembled WGS sequence"/>
</dbReference>
<reference evidence="3 4" key="1">
    <citation type="submission" date="2018-04" db="EMBL/GenBank/DDBJ databases">
        <title>Genomic Encyclopedia of Type Strains, Phase IV (KMG-IV): sequencing the most valuable type-strain genomes for metagenomic binning, comparative biology and taxonomic classification.</title>
        <authorList>
            <person name="Goeker M."/>
        </authorList>
    </citation>
    <scope>NUCLEOTIDE SEQUENCE [LARGE SCALE GENOMIC DNA]</scope>
    <source>
        <strain evidence="3 4">DSM 14823</strain>
    </source>
</reference>
<sequence>MPDAASAVVSVVIPVYKTAGYLPRCLDSVLAQTLREIEIVAIDDASPDHAAEILKAYAAKDSRIRIVTHTENRGSLVARLSGIRAASGEYITFVDADDALTPEILASALGKARASRADLVHFGVKAEGDAPAAFRSKWEKRNQPCSGPLLGEQVFDGLFRDRFYSWSIWGKLFRADRCRAGAEFIPPDYCLMAEDFSMFTAIATCLKHYEPLPEIGYLYTMNAGISSYSKLDLAVFRRQCTAFAACRTVRSCLEKRQLFDRYREAFQLREYEVISDLLHRWRYSVRAADRDEAFTLLFQEYESPTLYRAFRRFFASNNRQPAELLTRSNLLPLPPGPVRRLGWRGPGLERFEAVLREAGIAAEPCTPESVQNGNFDAVCHAEPDTPEFFWEMLAAKTAGCRFISLFPERFDAGLALDLHTWQMRDLTLRQSDGILVSDPVSEAWFTAAGIRCESSGDAAVLVRLLRRMETPVPETDAVAESLSGALAGYFESHRDHYLAPSPDGESFLPFYRKVDKVLTRLMPWGSRRRRIIAGTLGRWYNQLTHNN</sequence>
<gene>
    <name evidence="3" type="ORF">C8D82_12470</name>
    <name evidence="2" type="ORF">HF882_18755</name>
</gene>
<comment type="caution">
    <text evidence="3">The sequence shown here is derived from an EMBL/GenBank/DDBJ whole genome shotgun (WGS) entry which is preliminary data.</text>
</comment>
<evidence type="ECO:0000259" key="1">
    <source>
        <dbReference type="Pfam" id="PF00535"/>
    </source>
</evidence>
<dbReference type="AlphaFoldDB" id="A0A2U1AQZ3"/>
<dbReference type="RefSeq" id="WP_116884945.1">
    <property type="nucleotide sequence ID" value="NZ_CABMMC010000021.1"/>
</dbReference>